<gene>
    <name evidence="3" type="ORF">STSU_018755</name>
</gene>
<dbReference type="SUPFAM" id="SSF69322">
    <property type="entry name" value="Tricorn protease domain 2"/>
    <property type="match status" value="1"/>
</dbReference>
<dbReference type="Pfam" id="PF13517">
    <property type="entry name" value="FG-GAP_3"/>
    <property type="match status" value="1"/>
</dbReference>
<dbReference type="PANTHER" id="PTHR44103">
    <property type="entry name" value="PROPROTEIN CONVERTASE P"/>
    <property type="match status" value="1"/>
</dbReference>
<dbReference type="InterPro" id="IPR025965">
    <property type="entry name" value="FlgD/Vpr_Ig-like"/>
</dbReference>
<dbReference type="Proteomes" id="UP000005940">
    <property type="component" value="Chromosome"/>
</dbReference>
<protein>
    <recommendedName>
        <fullName evidence="2">FlgD/Vpr Ig-like domain-containing protein</fullName>
    </recommendedName>
</protein>
<evidence type="ECO:0000256" key="1">
    <source>
        <dbReference type="ARBA" id="ARBA00022729"/>
    </source>
</evidence>
<proteinExistence type="predicted"/>
<organism evidence="3 4">
    <name type="scientific">Streptomyces tsukubensis (strain DSM 42081 / NBRC 108919 / NRRL 18488 / 9993)</name>
    <dbReference type="NCBI Taxonomy" id="1114943"/>
    <lineage>
        <taxon>Bacteria</taxon>
        <taxon>Bacillati</taxon>
        <taxon>Actinomycetota</taxon>
        <taxon>Actinomycetes</taxon>
        <taxon>Kitasatosporales</taxon>
        <taxon>Streptomycetaceae</taxon>
        <taxon>Streptomyces</taxon>
    </lineage>
</organism>
<dbReference type="PANTHER" id="PTHR44103:SF1">
    <property type="entry name" value="PROPROTEIN CONVERTASE P"/>
    <property type="match status" value="1"/>
</dbReference>
<dbReference type="Gene3D" id="2.130.10.130">
    <property type="entry name" value="Integrin alpha, N-terminal"/>
    <property type="match status" value="1"/>
</dbReference>
<sequence>MQHHNGRSRTAIRRSVATAVTVALSAGLVTAVAPVATATTPQGIAAGEAVLPPQDRLVPDPVEVQDAGPTGYGAKAGAGNKRVWTDFATGATRPIDTEPGQPGHSGLRDTKTEAEDGTQTVTVTDQATGGNTVYKLPSGVYYSGAYTHGAIVVFRIDAEGTLVGMSILRQAADGTTGETAITGFPENSRFPFAGPEGQTGFAATFNIWSRYGDFSTDWLLDYATARLTKLPRNVGGGGYQPGQGPVITDRDFFANKITTFDPRTPDAAPVVTDIPKPEGPEESFGGVYAIGDTILVSRRINVHARATVPGAKLYAVPIGNTGQPRELLRYTTEHLVPAPDGSVLVTGGNRTGDWAVRRVTADADGTLKLTTAHQLPSPPATIEGLAFGGGRLGYLAETEGSQGRALYGHDVTGSGTPVIGPRDKGFRSPGPATGELHSLGDGRTAFVNASGLQVPNPEGSFSTVNVPGPPTVNEASGRYLLLTGSDNRQYIGDVRMNYGSNVVLSRAKTAASIWGTTLWTPGKTAGSVVAYDLKTKKSQPELKLNPSCVPNDLQAVGRWLYWACGTTAAGAYDRTTGRAFPVTAGGKAKLGDGFVVREDGVGKLALTNLHTGVTSPFVTVPANAKWAVDKFGGQVAYVDAEQAIRVRPVDVPRSPLAVVESETDASLTVAASSQDRTWDGRWQLSRPAGSWSIGIKDVAGNAVRTVAQTSPAGKGAQLTAAWDGKDNTGRTVRNGKYSVTLTIDGRVAASQWITLSGSHDAPRDYITDGIPEVVTRLGADLVTHQGLTKAATGGGVQRVSKGWKNITSVLPMGDMNNQGCDDLVVRNTAGELWRHEGTCAGLPGPTSAKVRIGTGFGSFDTILPAGDLTGDGRGDLLARKPDGKLYVYAVTSAGALRSAGIISGSFKGLTLIAPGDLTGDRHGDLLARDAGGELWRYNGTGKGTLGAKTLVQKDWAVTSKAFAGVGDLNGDGRTDLISRDTSGRLWQHLGTGKGTLSAATQVGTGWQRYTSLH</sequence>
<keyword evidence="1" id="KW-0732">Signal</keyword>
<keyword evidence="4" id="KW-1185">Reference proteome</keyword>
<evidence type="ECO:0000313" key="4">
    <source>
        <dbReference type="Proteomes" id="UP000005940"/>
    </source>
</evidence>
<feature type="domain" description="FlgD/Vpr Ig-like" evidence="2">
    <location>
        <begin position="677"/>
        <end position="742"/>
    </location>
</feature>
<dbReference type="Gene3D" id="2.60.40.4070">
    <property type="match status" value="1"/>
</dbReference>
<dbReference type="SUPFAM" id="SSF69318">
    <property type="entry name" value="Integrin alpha N-terminal domain"/>
    <property type="match status" value="1"/>
</dbReference>
<dbReference type="AlphaFoldDB" id="I2N1F3"/>
<name>I2N1F3_STRT9</name>
<reference evidence="3 4" key="1">
    <citation type="journal article" date="2012" name="J. Bacteriol.">
        <title>Draft genome of Streptomyces tsukubaensis NRRL 18488, the producer of the clinically important immunosuppressant tacrolimus (FK506).</title>
        <authorList>
            <person name="Barreiro C."/>
            <person name="Prieto C."/>
            <person name="Sola-Landa A."/>
            <person name="Solera E."/>
            <person name="Martinez-Castro M."/>
            <person name="Perez-Redondo R."/>
            <person name="Garcia-Estrada C."/>
            <person name="Aparicio J.F."/>
            <person name="Fernandez-Martinez L.T."/>
            <person name="Santos-Aberturas J."/>
            <person name="Salehi-Najafabadi Z."/>
            <person name="Rodriguez-Garcia A."/>
            <person name="Tauch A."/>
            <person name="Martin J.F."/>
        </authorList>
    </citation>
    <scope>NUCLEOTIDE SEQUENCE [LARGE SCALE GENOMIC DNA]</scope>
    <source>
        <strain evidence="4">DSM 42081 / NBRC 108919 / NRRL 18488 / 9993</strain>
    </source>
</reference>
<accession>I2N1F3</accession>
<dbReference type="InterPro" id="IPR013517">
    <property type="entry name" value="FG-GAP"/>
</dbReference>
<evidence type="ECO:0000259" key="2">
    <source>
        <dbReference type="Pfam" id="PF13860"/>
    </source>
</evidence>
<dbReference type="InterPro" id="IPR028994">
    <property type="entry name" value="Integrin_alpha_N"/>
</dbReference>
<dbReference type="Pfam" id="PF13860">
    <property type="entry name" value="FlgD_ig"/>
    <property type="match status" value="1"/>
</dbReference>
<evidence type="ECO:0000313" key="3">
    <source>
        <dbReference type="EMBL" id="QKM68904.1"/>
    </source>
</evidence>
<dbReference type="RefSeq" id="WP_006348249.1">
    <property type="nucleotide sequence ID" value="NZ_CP029159.1"/>
</dbReference>
<dbReference type="EMBL" id="CP029159">
    <property type="protein sequence ID" value="QKM68904.1"/>
    <property type="molecule type" value="Genomic_DNA"/>
</dbReference>